<dbReference type="InterPro" id="IPR006104">
    <property type="entry name" value="Glyco_hydro_2_N"/>
</dbReference>
<protein>
    <recommendedName>
        <fullName evidence="4">Beta-galactosidase</fullName>
        <ecNumber evidence="3">3.2.1.23</ecNumber>
    </recommendedName>
    <alternativeName>
        <fullName evidence="7">Lactase</fullName>
    </alternativeName>
</protein>
<dbReference type="Pfam" id="PF16353">
    <property type="entry name" value="LacZ_4"/>
    <property type="match status" value="1"/>
</dbReference>
<accession>E0RYE6</accession>
<dbReference type="GO" id="GO:0005990">
    <property type="term" value="P:lactose catabolic process"/>
    <property type="evidence" value="ECO:0007669"/>
    <property type="project" value="TreeGrafter"/>
</dbReference>
<dbReference type="PANTHER" id="PTHR46323">
    <property type="entry name" value="BETA-GALACTOSIDASE"/>
    <property type="match status" value="1"/>
</dbReference>
<organism evidence="9 10">
    <name type="scientific">Butyrivibrio proteoclasticus (strain ATCC 51982 / DSM 14932 / B316)</name>
    <name type="common">Clostridium proteoclasticum</name>
    <dbReference type="NCBI Taxonomy" id="515622"/>
    <lineage>
        <taxon>Bacteria</taxon>
        <taxon>Bacillati</taxon>
        <taxon>Bacillota</taxon>
        <taxon>Clostridia</taxon>
        <taxon>Lachnospirales</taxon>
        <taxon>Lachnospiraceae</taxon>
        <taxon>Butyrivibrio</taxon>
    </lineage>
</organism>
<evidence type="ECO:0000313" key="9">
    <source>
        <dbReference type="EMBL" id="ADL33027.1"/>
    </source>
</evidence>
<dbReference type="GO" id="GO:0004565">
    <property type="term" value="F:beta-galactosidase activity"/>
    <property type="evidence" value="ECO:0007669"/>
    <property type="project" value="UniProtKB-EC"/>
</dbReference>
<dbReference type="EC" id="3.2.1.23" evidence="3"/>
<dbReference type="PANTHER" id="PTHR46323:SF2">
    <property type="entry name" value="BETA-GALACTOSIDASE"/>
    <property type="match status" value="1"/>
</dbReference>
<dbReference type="InterPro" id="IPR032312">
    <property type="entry name" value="LacZ_4"/>
</dbReference>
<dbReference type="GO" id="GO:0009341">
    <property type="term" value="C:beta-galactosidase complex"/>
    <property type="evidence" value="ECO:0007669"/>
    <property type="project" value="InterPro"/>
</dbReference>
<dbReference type="Gene3D" id="2.70.98.10">
    <property type="match status" value="1"/>
</dbReference>
<dbReference type="Pfam" id="PF02836">
    <property type="entry name" value="Glyco_hydro_2_C"/>
    <property type="match status" value="1"/>
</dbReference>
<dbReference type="Gene3D" id="2.60.40.10">
    <property type="entry name" value="Immunoglobulins"/>
    <property type="match status" value="2"/>
</dbReference>
<dbReference type="InterPro" id="IPR011013">
    <property type="entry name" value="Gal_mutarotase_sf_dom"/>
</dbReference>
<reference evidence="9 10" key="1">
    <citation type="journal article" date="2010" name="PLoS ONE">
        <title>The glycobiome of the rumen bacterium Butyrivibrio proteoclasticus B316(T) highlights adaptation to a polysaccharide-rich environment.</title>
        <authorList>
            <person name="Kelly W.J."/>
            <person name="Leahy S.C."/>
            <person name="Altermann E."/>
            <person name="Yeoman C.J."/>
            <person name="Dunne J.C."/>
            <person name="Kong Z."/>
            <person name="Pacheco D.M."/>
            <person name="Li D."/>
            <person name="Noel S.J."/>
            <person name="Moon C.D."/>
            <person name="Cookson A.L."/>
            <person name="Attwood G.T."/>
        </authorList>
    </citation>
    <scope>NUCLEOTIDE SEQUENCE [LARGE SCALE GENOMIC DNA]</scope>
    <source>
        <strain evidence="10">ATCC 51982 / DSM 14932 / B316</strain>
    </source>
</reference>
<dbReference type="STRING" id="515622.bpr_I0279"/>
<dbReference type="InterPro" id="IPR013783">
    <property type="entry name" value="Ig-like_fold"/>
</dbReference>
<keyword evidence="6 9" id="KW-0326">Glycosidase</keyword>
<evidence type="ECO:0000256" key="4">
    <source>
        <dbReference type="ARBA" id="ARBA00013303"/>
    </source>
</evidence>
<dbReference type="RefSeq" id="WP_013279684.1">
    <property type="nucleotide sequence ID" value="NC_014387.1"/>
</dbReference>
<dbReference type="Gene3D" id="3.20.20.80">
    <property type="entry name" value="Glycosidases"/>
    <property type="match status" value="1"/>
</dbReference>
<dbReference type="SUPFAM" id="SSF49785">
    <property type="entry name" value="Galactose-binding domain-like"/>
    <property type="match status" value="1"/>
</dbReference>
<dbReference type="InterPro" id="IPR023232">
    <property type="entry name" value="Glyco_hydro_2_AS"/>
</dbReference>
<evidence type="ECO:0000259" key="8">
    <source>
        <dbReference type="SMART" id="SM01038"/>
    </source>
</evidence>
<dbReference type="InterPro" id="IPR006102">
    <property type="entry name" value="Ig-like_GH2"/>
</dbReference>
<dbReference type="InterPro" id="IPR004199">
    <property type="entry name" value="B-gal_small/dom_5"/>
</dbReference>
<dbReference type="SMART" id="SM01038">
    <property type="entry name" value="Bgal_small_N"/>
    <property type="match status" value="1"/>
</dbReference>
<gene>
    <name evidence="9" type="primary">bga2A</name>
    <name evidence="9" type="ordered locus">bpr_I0279</name>
</gene>
<dbReference type="Pfam" id="PF02837">
    <property type="entry name" value="Glyco_hydro_2_N"/>
    <property type="match status" value="1"/>
</dbReference>
<comment type="similarity">
    <text evidence="2">Belongs to the glycosyl hydrolase 2 family.</text>
</comment>
<dbReference type="SUPFAM" id="SSF74650">
    <property type="entry name" value="Galactose mutarotase-like"/>
    <property type="match status" value="1"/>
</dbReference>
<evidence type="ECO:0000256" key="1">
    <source>
        <dbReference type="ARBA" id="ARBA00001412"/>
    </source>
</evidence>
<dbReference type="Pfam" id="PF00703">
    <property type="entry name" value="Glyco_hydro_2"/>
    <property type="match status" value="1"/>
</dbReference>
<evidence type="ECO:0000256" key="6">
    <source>
        <dbReference type="ARBA" id="ARBA00023295"/>
    </source>
</evidence>
<dbReference type="InterPro" id="IPR014718">
    <property type="entry name" value="GH-type_carb-bd"/>
</dbReference>
<dbReference type="SUPFAM" id="SSF51445">
    <property type="entry name" value="(Trans)glycosidases"/>
    <property type="match status" value="1"/>
</dbReference>
<dbReference type="HOGENOM" id="CLU_002346_0_2_9"/>
<dbReference type="SUPFAM" id="SSF49303">
    <property type="entry name" value="beta-Galactosidase/glucuronidase domain"/>
    <property type="match status" value="2"/>
</dbReference>
<dbReference type="PRINTS" id="PR00132">
    <property type="entry name" value="GLHYDRLASE2"/>
</dbReference>
<dbReference type="InterPro" id="IPR036156">
    <property type="entry name" value="Beta-gal/glucu_dom_sf"/>
</dbReference>
<dbReference type="InterPro" id="IPR008979">
    <property type="entry name" value="Galactose-bd-like_sf"/>
</dbReference>
<dbReference type="eggNOG" id="COG3250">
    <property type="taxonomic scope" value="Bacteria"/>
</dbReference>
<name>E0RYE6_BUTPB</name>
<dbReference type="InterPro" id="IPR006101">
    <property type="entry name" value="Glyco_hydro_2"/>
</dbReference>
<keyword evidence="5 9" id="KW-0378">Hydrolase</keyword>
<proteinExistence type="inferred from homology"/>
<evidence type="ECO:0000256" key="7">
    <source>
        <dbReference type="ARBA" id="ARBA00032230"/>
    </source>
</evidence>
<dbReference type="EMBL" id="CP001810">
    <property type="protein sequence ID" value="ADL33027.1"/>
    <property type="molecule type" value="Genomic_DNA"/>
</dbReference>
<dbReference type="InterPro" id="IPR006103">
    <property type="entry name" value="Glyco_hydro_2_cat"/>
</dbReference>
<evidence type="ECO:0000313" key="10">
    <source>
        <dbReference type="Proteomes" id="UP000001299"/>
    </source>
</evidence>
<dbReference type="InterPro" id="IPR050347">
    <property type="entry name" value="Bact_Beta-galactosidase"/>
</dbReference>
<evidence type="ECO:0000256" key="5">
    <source>
        <dbReference type="ARBA" id="ARBA00022801"/>
    </source>
</evidence>
<dbReference type="PROSITE" id="PS00608">
    <property type="entry name" value="GLYCOSYL_HYDROL_F2_2"/>
    <property type="match status" value="1"/>
</dbReference>
<dbReference type="Pfam" id="PF02929">
    <property type="entry name" value="Bgal_small_N"/>
    <property type="match status" value="1"/>
</dbReference>
<dbReference type="InterPro" id="IPR017853">
    <property type="entry name" value="GH"/>
</dbReference>
<dbReference type="GO" id="GO:0030246">
    <property type="term" value="F:carbohydrate binding"/>
    <property type="evidence" value="ECO:0007669"/>
    <property type="project" value="InterPro"/>
</dbReference>
<dbReference type="KEGG" id="bpb:bpr_I0279"/>
<dbReference type="Gene3D" id="2.60.120.260">
    <property type="entry name" value="Galactose-binding domain-like"/>
    <property type="match status" value="1"/>
</dbReference>
<dbReference type="Proteomes" id="UP000001299">
    <property type="component" value="Chromosome 1"/>
</dbReference>
<evidence type="ECO:0000256" key="3">
    <source>
        <dbReference type="ARBA" id="ARBA00012756"/>
    </source>
</evidence>
<feature type="domain" description="Beta galactosidase small chain/" evidence="8">
    <location>
        <begin position="746"/>
        <end position="1037"/>
    </location>
</feature>
<dbReference type="AlphaFoldDB" id="E0RYE6"/>
<dbReference type="CAZy" id="GH2">
    <property type="family name" value="Glycoside Hydrolase Family 2"/>
</dbReference>
<comment type="catalytic activity">
    <reaction evidence="1">
        <text>Hydrolysis of terminal non-reducing beta-D-galactose residues in beta-D-galactosides.</text>
        <dbReference type="EC" id="3.2.1.23"/>
    </reaction>
</comment>
<keyword evidence="10" id="KW-1185">Reference proteome</keyword>
<evidence type="ECO:0000256" key="2">
    <source>
        <dbReference type="ARBA" id="ARBA00007401"/>
    </source>
</evidence>
<sequence length="1039" mass="118675">MDKFEYSFIADPEVFKDNVLPAHGDFVSFATEDELAEGDTSLRISLNGLWKFHYAKNYRAVVPGFEKEDYDCDFWDDIHVPAHMQMEGYDIPAYINVQYPWDGHEKIELGQVPEEFNPVGSYVKYFNLPVQWNGQTVHVVFDGVESGYALWLNGHYVGYSEDTFTPSEFDLTPFLKEGVNKLAVQVFKWTSSSWMEDQDFFRFSGIYRNVFLQLIPSAHLEDVKIRTLLNDEFTEAELEVTYKTSGQGNLEYKLYRNNHPVVWGKVELPGDRTENVVKDKVTSPMLWSAEDPQLYQLVIKVTDEDGNVLEVVSQNVGFRRFEMKDGLMLINGKRIVFKGVNRHEFSCDSGRVVSYEDTLKDIITMKRNNINAIRTSHYQNSAAIYELCDIYGLYMIAENNLESHGSWSHLGNEAAIPYAIPGSRENCMEMMLDRINSTYQLDKNHPSVLIWSIGNESHGGKVPYEMSQLFRKLDPDRLVHYEGICHDRTYNDTSDMESQMYPPVVAIEKFLSEHPEKPFICCEYSHAMANSIGGMFKYTDLAEREPRYQGGFIWDFIDQTIRAKNCFGEDYQAYGGDHGERPTDYSFSGNGIVNSDREPYAKMQDVKFNYQNIRVTVERDKVKVVNNSLFTNTSEYDCLVILERDGKKLLEKHMATAVEPLSEKEYELPEAITARMSVMGVEGYNENGPFPLDEYVVTVSFRLRDDSLWAERGHEVAFGQGVFRLAASTSICCAPLKVIKGDYNIGVKGNHFSVMFSRDKGNITSYNYGGKELIQGLGLPRPNFWRAPVENDRGNNLAGRYAQWKIASSYASTAPIYEESTGYVNGSMEERWQYPKVIEDTNSVSVVCKFYLPTTPAASVLVTYTVTGDGRVWIKEEYEPVKGLTPMPEFGMLFRFSPEFNKVEYYGNGPMENYVDRNRGAKLGIFNTTTTEAMEKYLLPEETGNRTGVRWAKVTDNRGRGLLFEAPDTMNFSAIPYLPDELEAADHPYELPRVTKTIVRCSCMQMGIAGDDTWGAKTHPEFLLPNDEKLTFVMSFRGI</sequence>